<organism evidence="1 2">
    <name type="scientific">Pseudaminobacter salicylatoxidans</name>
    <dbReference type="NCBI Taxonomy" id="93369"/>
    <lineage>
        <taxon>Bacteria</taxon>
        <taxon>Pseudomonadati</taxon>
        <taxon>Pseudomonadota</taxon>
        <taxon>Alphaproteobacteria</taxon>
        <taxon>Hyphomicrobiales</taxon>
        <taxon>Phyllobacteriaceae</taxon>
        <taxon>Pseudaminobacter</taxon>
    </lineage>
</organism>
<reference evidence="1 2" key="1">
    <citation type="submission" date="2018-05" db="EMBL/GenBank/DDBJ databases">
        <title>Genomic Encyclopedia of Type Strains, Phase IV (KMG-IV): sequencing the most valuable type-strain genomes for metagenomic binning, comparative biology and taxonomic classification.</title>
        <authorList>
            <person name="Goeker M."/>
        </authorList>
    </citation>
    <scope>NUCLEOTIDE SEQUENCE [LARGE SCALE GENOMIC DNA]</scope>
    <source>
        <strain evidence="1 2">DSM 6986</strain>
    </source>
</reference>
<comment type="caution">
    <text evidence="1">The sequence shown here is derived from an EMBL/GenBank/DDBJ whole genome shotgun (WGS) entry which is preliminary data.</text>
</comment>
<proteinExistence type="predicted"/>
<evidence type="ECO:0000313" key="1">
    <source>
        <dbReference type="EMBL" id="PWJ81488.1"/>
    </source>
</evidence>
<gene>
    <name evidence="1" type="ORF">C7441_11020</name>
</gene>
<dbReference type="AlphaFoldDB" id="A0A316C506"/>
<name>A0A316C506_PSESE</name>
<accession>A0A316C506</accession>
<evidence type="ECO:0000313" key="2">
    <source>
        <dbReference type="Proteomes" id="UP000245396"/>
    </source>
</evidence>
<keyword evidence="2" id="KW-1185">Reference proteome</keyword>
<sequence length="85" mass="8979">MPIDATRWELLQSAPDDGGLTIFDDCDVVCEHIASAEIGRLFAAAPDMLAALKLAADTLTPPRNSEESATLEIVRAAIAKAEGRA</sequence>
<dbReference type="Proteomes" id="UP000245396">
    <property type="component" value="Unassembled WGS sequence"/>
</dbReference>
<dbReference type="EMBL" id="QGGG01000010">
    <property type="protein sequence ID" value="PWJ81488.1"/>
    <property type="molecule type" value="Genomic_DNA"/>
</dbReference>
<protein>
    <submittedName>
        <fullName evidence="1">Uncharacterized protein</fullName>
    </submittedName>
</protein>